<comment type="caution">
    <text evidence="11">The sequence shown here is derived from an EMBL/GenBank/DDBJ whole genome shotgun (WGS) entry which is preliminary data.</text>
</comment>
<gene>
    <name evidence="11" type="ORF">K431DRAFT_285389</name>
</gene>
<dbReference type="GO" id="GO:0055085">
    <property type="term" value="P:transmembrane transport"/>
    <property type="evidence" value="ECO:0007669"/>
    <property type="project" value="TreeGrafter"/>
</dbReference>
<evidence type="ECO:0000256" key="3">
    <source>
        <dbReference type="ARBA" id="ARBA00022692"/>
    </source>
</evidence>
<evidence type="ECO:0000256" key="8">
    <source>
        <dbReference type="SAM" id="Phobius"/>
    </source>
</evidence>
<evidence type="ECO:0000256" key="9">
    <source>
        <dbReference type="SAM" id="SignalP"/>
    </source>
</evidence>
<dbReference type="Proteomes" id="UP000799441">
    <property type="component" value="Unassembled WGS sequence"/>
</dbReference>
<dbReference type="Pfam" id="PF06011">
    <property type="entry name" value="TRP"/>
    <property type="match status" value="1"/>
</dbReference>
<keyword evidence="4 9" id="KW-0732">Signal</keyword>
<feature type="compositionally biased region" description="Basic and acidic residues" evidence="7">
    <location>
        <begin position="1012"/>
        <end position="1024"/>
    </location>
</feature>
<feature type="signal peptide" evidence="9">
    <location>
        <begin position="1"/>
        <end position="41"/>
    </location>
</feature>
<evidence type="ECO:0000256" key="7">
    <source>
        <dbReference type="SAM" id="MobiDB-lite"/>
    </source>
</evidence>
<evidence type="ECO:0000256" key="2">
    <source>
        <dbReference type="ARBA" id="ARBA00010642"/>
    </source>
</evidence>
<keyword evidence="6 8" id="KW-0472">Membrane</keyword>
<dbReference type="InterPro" id="IPR040241">
    <property type="entry name" value="TRP_Flc/Pkd2-like"/>
</dbReference>
<dbReference type="GO" id="GO:0016020">
    <property type="term" value="C:membrane"/>
    <property type="evidence" value="ECO:0007669"/>
    <property type="project" value="UniProtKB-SubCell"/>
</dbReference>
<proteinExistence type="inferred from homology"/>
<feature type="compositionally biased region" description="Basic and acidic residues" evidence="7">
    <location>
        <begin position="1181"/>
        <end position="1191"/>
    </location>
</feature>
<evidence type="ECO:0000313" key="11">
    <source>
        <dbReference type="EMBL" id="KAF2720920.1"/>
    </source>
</evidence>
<dbReference type="SMART" id="SM01320">
    <property type="entry name" value="TRP_N"/>
    <property type="match status" value="1"/>
</dbReference>
<comment type="similarity">
    <text evidence="2">Belongs to the transient receptor potential (TRP) ion channel family.</text>
</comment>
<feature type="region of interest" description="Disordered" evidence="7">
    <location>
        <begin position="935"/>
        <end position="960"/>
    </location>
</feature>
<accession>A0A9P4Q7D9</accession>
<feature type="transmembrane region" description="Helical" evidence="8">
    <location>
        <begin position="517"/>
        <end position="538"/>
    </location>
</feature>
<reference evidence="11" key="1">
    <citation type="journal article" date="2020" name="Stud. Mycol.">
        <title>101 Dothideomycetes genomes: a test case for predicting lifestyles and emergence of pathogens.</title>
        <authorList>
            <person name="Haridas S."/>
            <person name="Albert R."/>
            <person name="Binder M."/>
            <person name="Bloem J."/>
            <person name="Labutti K."/>
            <person name="Salamov A."/>
            <person name="Andreopoulos B."/>
            <person name="Baker S."/>
            <person name="Barry K."/>
            <person name="Bills G."/>
            <person name="Bluhm B."/>
            <person name="Cannon C."/>
            <person name="Castanera R."/>
            <person name="Culley D."/>
            <person name="Daum C."/>
            <person name="Ezra D."/>
            <person name="Gonzalez J."/>
            <person name="Henrissat B."/>
            <person name="Kuo A."/>
            <person name="Liang C."/>
            <person name="Lipzen A."/>
            <person name="Lutzoni F."/>
            <person name="Magnuson J."/>
            <person name="Mondo S."/>
            <person name="Nolan M."/>
            <person name="Ohm R."/>
            <person name="Pangilinan J."/>
            <person name="Park H.-J."/>
            <person name="Ramirez L."/>
            <person name="Alfaro M."/>
            <person name="Sun H."/>
            <person name="Tritt A."/>
            <person name="Yoshinaga Y."/>
            <person name="Zwiers L.-H."/>
            <person name="Turgeon B."/>
            <person name="Goodwin S."/>
            <person name="Spatafora J."/>
            <person name="Crous P."/>
            <person name="Grigoriev I."/>
        </authorList>
    </citation>
    <scope>NUCLEOTIDE SEQUENCE</scope>
    <source>
        <strain evidence="11">CBS 116435</strain>
    </source>
</reference>
<name>A0A9P4Q7D9_9PEZI</name>
<sequence length="1277" mass="138736">MSASPRASLSPSLRGHSPKPFRLLLSLCVFVLSVGPPSAQAAFVDFSNCLSQAYVHSNPLRLQWVPAYVDAVFDSSEPSHNLNLTIYGNVTGRQTTDPLPPPSDPYWSDPQMKNGKIVNVGSDNKFTTLFQDYQLLSYLVWNNGSNGQPLCDTFINRECPVGPEFNASADTPSQFPAFSVSHAFDSSYAFGTLATTIRARSGDLDPVDIACISANITPGLGPTISGVLCWLPAAILILKGIATLLASIFSPWGSSDTFRWSSNYGRDEDLLRLVTPGFGDCLQYIQFIVLTGALTLQYPGFYQPAVSQAAWSTLLFNESFVSGGNGIPNPRDGVYAVNGTYGITNLSQLVGMSEVKDIWACMAVWFLVIAVVVVLLCQLGFFGRWIYRSVTNTTEEDLQSKNLPFTTGNMLRLLFNYFILPVVSISLFQLVIAAQSPISVVVCAVILLVITIFVGGWIFKVIFSTKPRTILFDDMPTVLLYGPLYNTYSDSAAPFALVPVLITFIRSVAIGAVQPSGIAQIIVLAICEVILILTLNAFRPFQGQTSMNAYHTFFAVVRLITILLSIAFAPTLGVSEAKKGWIGYVILLLHGCVLVFGFFLNSIQTLIEVIARNFGVGADAQLGATRGSILNWRMLKKRENRPPGPPRGDRASMTSNAAILQNDDQRSQGYVGTRSRSISASSQQLLNRMSGFETFSQEGGYGGGGVASPSADENQGQFPAFAAGAGKPPLTVKAEATDTYYRPPRQRTRTIDALTPGGRTRVSGVNEADLPYSDLPPGIPDRTEPYETTGGLHADRDSPAPAYFRDRSDSSENTPPRTDYAVREVDQYYRGPALSDMPRRSLKTGPADPEGPAANAQSWFQKLAFGLGVGGAAKQKEQGKGFEVVRRPPPRIGAEDLERARGVEEVEMVTSPNYGKQEPYKDSPPTRRATQIRDEQANVGAERSVSSVPSVSTEQTTSKLPPEGFHFGLDGLHDPYGVVNPNVRLGNEIHNDAALQHRPSDHTAASSNYNRDSLESQDDHHAHENAPPSLNPIPSVGGFEMPSGFNSQLSQVEFPSTNESHGLNIDLANTAGGQEWLRQVDRLSWAHPDPRGRAETDTFGPELGNTELTPFGGAETSDFASRQQRVPQYSSAPRTTGPIGFAGSHQGRNYYPTPSIPRRSSRRTPSTDNAVFVPGPIPQRTESKTPEHDWSGFDSTNTRFQEEDESFPAYGQGNGAQEPTKHANEDDEPRPTSYHVSHHKAGDSISRNSLGAEAGLRGESATFEWRRSMGGGDAGQQ</sequence>
<dbReference type="AlphaFoldDB" id="A0A9P4Q7D9"/>
<protein>
    <recommendedName>
        <fullName evidence="10">ML-like domain-containing protein</fullName>
    </recommendedName>
</protein>
<keyword evidence="5 8" id="KW-1133">Transmembrane helix</keyword>
<feature type="compositionally biased region" description="Polar residues" evidence="7">
    <location>
        <begin position="944"/>
        <end position="959"/>
    </location>
</feature>
<feature type="transmembrane region" description="Helical" evidence="8">
    <location>
        <begin position="440"/>
        <end position="463"/>
    </location>
</feature>
<dbReference type="OrthoDB" id="5312224at2759"/>
<evidence type="ECO:0000259" key="10">
    <source>
        <dbReference type="SMART" id="SM01320"/>
    </source>
</evidence>
<dbReference type="InterPro" id="IPR032800">
    <property type="entry name" value="TRP_N"/>
</dbReference>
<feature type="compositionally biased region" description="Low complexity" evidence="7">
    <location>
        <begin position="715"/>
        <end position="729"/>
    </location>
</feature>
<organism evidence="11 12">
    <name type="scientific">Polychaeton citri CBS 116435</name>
    <dbReference type="NCBI Taxonomy" id="1314669"/>
    <lineage>
        <taxon>Eukaryota</taxon>
        <taxon>Fungi</taxon>
        <taxon>Dikarya</taxon>
        <taxon>Ascomycota</taxon>
        <taxon>Pezizomycotina</taxon>
        <taxon>Dothideomycetes</taxon>
        <taxon>Dothideomycetidae</taxon>
        <taxon>Capnodiales</taxon>
        <taxon>Capnodiaceae</taxon>
        <taxon>Polychaeton</taxon>
    </lineage>
</organism>
<comment type="subcellular location">
    <subcellularLocation>
        <location evidence="1">Membrane</location>
        <topology evidence="1">Multi-pass membrane protein</topology>
    </subcellularLocation>
</comment>
<feature type="compositionally biased region" description="Low complexity" evidence="7">
    <location>
        <begin position="1152"/>
        <end position="1167"/>
    </location>
</feature>
<dbReference type="EMBL" id="MU003795">
    <property type="protein sequence ID" value="KAF2720920.1"/>
    <property type="molecule type" value="Genomic_DNA"/>
</dbReference>
<evidence type="ECO:0000256" key="4">
    <source>
        <dbReference type="ARBA" id="ARBA00022729"/>
    </source>
</evidence>
<keyword evidence="12" id="KW-1185">Reference proteome</keyword>
<dbReference type="PANTHER" id="PTHR31145">
    <property type="entry name" value="INTEGRAL MEMBRANE PROTEIN (AFU_ORTHOLOGUE AFUA_7G01610)"/>
    <property type="match status" value="1"/>
</dbReference>
<feature type="region of interest" description="Disordered" evidence="7">
    <location>
        <begin position="996"/>
        <end position="1046"/>
    </location>
</feature>
<feature type="region of interest" description="Disordered" evidence="7">
    <location>
        <begin position="1126"/>
        <end position="1277"/>
    </location>
</feature>
<evidence type="ECO:0000256" key="5">
    <source>
        <dbReference type="ARBA" id="ARBA00022989"/>
    </source>
</evidence>
<feature type="region of interest" description="Disordered" evidence="7">
    <location>
        <begin position="755"/>
        <end position="854"/>
    </location>
</feature>
<feature type="chain" id="PRO_5040468885" description="ML-like domain-containing protein" evidence="9">
    <location>
        <begin position="42"/>
        <end position="1277"/>
    </location>
</feature>
<feature type="region of interest" description="Disordered" evidence="7">
    <location>
        <begin position="696"/>
        <end position="730"/>
    </location>
</feature>
<feature type="transmembrane region" description="Helical" evidence="8">
    <location>
        <begin position="550"/>
        <end position="569"/>
    </location>
</feature>
<feature type="transmembrane region" description="Helical" evidence="8">
    <location>
        <begin position="358"/>
        <end position="381"/>
    </location>
</feature>
<evidence type="ECO:0000313" key="12">
    <source>
        <dbReference type="Proteomes" id="UP000799441"/>
    </source>
</evidence>
<feature type="transmembrane region" description="Helical" evidence="8">
    <location>
        <begin position="581"/>
        <end position="600"/>
    </location>
</feature>
<dbReference type="InterPro" id="IPR010308">
    <property type="entry name" value="TRP_C"/>
</dbReference>
<keyword evidence="3 8" id="KW-0812">Transmembrane</keyword>
<evidence type="ECO:0000256" key="1">
    <source>
        <dbReference type="ARBA" id="ARBA00004141"/>
    </source>
</evidence>
<dbReference type="PANTHER" id="PTHR31145:SF6">
    <property type="entry name" value="INTEGRAL MEMBRANE PROTEIN (AFU_ORTHOLOGUE AFUA_7G01610)"/>
    <property type="match status" value="1"/>
</dbReference>
<feature type="region of interest" description="Disordered" evidence="7">
    <location>
        <begin position="635"/>
        <end position="656"/>
    </location>
</feature>
<feature type="domain" description="ML-like" evidence="10">
    <location>
        <begin position="39"/>
        <end position="223"/>
    </location>
</feature>
<feature type="compositionally biased region" description="Basic and acidic residues" evidence="7">
    <location>
        <begin position="793"/>
        <end position="810"/>
    </location>
</feature>
<evidence type="ECO:0000256" key="6">
    <source>
        <dbReference type="ARBA" id="ARBA00023136"/>
    </source>
</evidence>
<feature type="transmembrane region" description="Helical" evidence="8">
    <location>
        <begin position="414"/>
        <end position="433"/>
    </location>
</feature>